<proteinExistence type="predicted"/>
<feature type="chain" id="PRO_5042021784" evidence="2">
    <location>
        <begin position="27"/>
        <end position="524"/>
    </location>
</feature>
<accession>A0AAD6SW45</accession>
<evidence type="ECO:0000256" key="1">
    <source>
        <dbReference type="SAM" id="Phobius"/>
    </source>
</evidence>
<evidence type="ECO:0000313" key="3">
    <source>
        <dbReference type="EMBL" id="KAJ7034151.1"/>
    </source>
</evidence>
<comment type="caution">
    <text evidence="3">The sequence shown here is derived from an EMBL/GenBank/DDBJ whole genome shotgun (WGS) entry which is preliminary data.</text>
</comment>
<organism evidence="3 4">
    <name type="scientific">Mycena alexandri</name>
    <dbReference type="NCBI Taxonomy" id="1745969"/>
    <lineage>
        <taxon>Eukaryota</taxon>
        <taxon>Fungi</taxon>
        <taxon>Dikarya</taxon>
        <taxon>Basidiomycota</taxon>
        <taxon>Agaricomycotina</taxon>
        <taxon>Agaricomycetes</taxon>
        <taxon>Agaricomycetidae</taxon>
        <taxon>Agaricales</taxon>
        <taxon>Marasmiineae</taxon>
        <taxon>Mycenaceae</taxon>
        <taxon>Mycena</taxon>
    </lineage>
</organism>
<name>A0AAD6SW45_9AGAR</name>
<keyword evidence="4" id="KW-1185">Reference proteome</keyword>
<feature type="signal peptide" evidence="2">
    <location>
        <begin position="1"/>
        <end position="26"/>
    </location>
</feature>
<sequence>MPNSKMSSSPSLTLTLVCCFLAFLLGQVFNSFCVRISSHMLVVEKVVVVYAGYSLKMLVLIVLCVLGVNNIGLLLAYRYLLRTPAKAAEHRRVIISPWITESDAIHVPRRTPLLLLGSVVPTGFLNGRINIPAELPTFIRVFRKLTALGFKFDGRVIRGTLRITIHTDEDENQTRPLFLESASSKTIERNENPQPVHTTRLSRANVLQHVAAAALLRKLQFYVVEEECCYASVEELEEKEEQILGHVERSHKDQMIKTEDDQIIEDVEETSDTCVDAISSLEEPQTKVEDPEHEENVQEDTIDIEGVVENQDVEIERHCEDAKQETSDTAPVVEQVEIEQHTEDGNEKTGTDATHIDAMPSEEEKRVGAERVKNIDEEVEETATFADALSSVEKKAAKIEVGQMIEHEDEKNEAPFPVCDDTEDLLSYEEFAAGVPSDILFMKKSVDSLYGLYSLILLMQATAALSSHRAHQSQDPHVWREFAGLAYVLARSTRFADIRVRVRVKRQHTQPGSVPMLSLANETK</sequence>
<reference evidence="3" key="1">
    <citation type="submission" date="2023-03" db="EMBL/GenBank/DDBJ databases">
        <title>Massive genome expansion in bonnet fungi (Mycena s.s.) driven by repeated elements and novel gene families across ecological guilds.</title>
        <authorList>
            <consortium name="Lawrence Berkeley National Laboratory"/>
            <person name="Harder C.B."/>
            <person name="Miyauchi S."/>
            <person name="Viragh M."/>
            <person name="Kuo A."/>
            <person name="Thoen E."/>
            <person name="Andreopoulos B."/>
            <person name="Lu D."/>
            <person name="Skrede I."/>
            <person name="Drula E."/>
            <person name="Henrissat B."/>
            <person name="Morin E."/>
            <person name="Kohler A."/>
            <person name="Barry K."/>
            <person name="LaButti K."/>
            <person name="Morin E."/>
            <person name="Salamov A."/>
            <person name="Lipzen A."/>
            <person name="Mereny Z."/>
            <person name="Hegedus B."/>
            <person name="Baldrian P."/>
            <person name="Stursova M."/>
            <person name="Weitz H."/>
            <person name="Taylor A."/>
            <person name="Grigoriev I.V."/>
            <person name="Nagy L.G."/>
            <person name="Martin F."/>
            <person name="Kauserud H."/>
        </authorList>
    </citation>
    <scope>NUCLEOTIDE SEQUENCE</scope>
    <source>
        <strain evidence="3">CBHHK200</strain>
    </source>
</reference>
<evidence type="ECO:0000313" key="4">
    <source>
        <dbReference type="Proteomes" id="UP001218188"/>
    </source>
</evidence>
<dbReference type="AlphaFoldDB" id="A0AAD6SW45"/>
<keyword evidence="1" id="KW-1133">Transmembrane helix</keyword>
<dbReference type="Proteomes" id="UP001218188">
    <property type="component" value="Unassembled WGS sequence"/>
</dbReference>
<keyword evidence="1" id="KW-0812">Transmembrane</keyword>
<feature type="transmembrane region" description="Helical" evidence="1">
    <location>
        <begin position="57"/>
        <end position="81"/>
    </location>
</feature>
<gene>
    <name evidence="3" type="ORF">C8F04DRAFT_1260152</name>
</gene>
<evidence type="ECO:0000256" key="2">
    <source>
        <dbReference type="SAM" id="SignalP"/>
    </source>
</evidence>
<protein>
    <submittedName>
        <fullName evidence="3">Uncharacterized protein</fullName>
    </submittedName>
</protein>
<dbReference type="EMBL" id="JARJCM010000059">
    <property type="protein sequence ID" value="KAJ7034151.1"/>
    <property type="molecule type" value="Genomic_DNA"/>
</dbReference>
<keyword evidence="2" id="KW-0732">Signal</keyword>
<keyword evidence="1" id="KW-0472">Membrane</keyword>